<proteinExistence type="predicted"/>
<dbReference type="RefSeq" id="WP_091287970.1">
    <property type="nucleotide sequence ID" value="NZ_FNON01000002.1"/>
</dbReference>
<feature type="compositionally biased region" description="Gly residues" evidence="1">
    <location>
        <begin position="309"/>
        <end position="342"/>
    </location>
</feature>
<feature type="compositionally biased region" description="Acidic residues" evidence="1">
    <location>
        <begin position="409"/>
        <end position="421"/>
    </location>
</feature>
<dbReference type="AlphaFoldDB" id="A0A1H2Y5B3"/>
<feature type="region of interest" description="Disordered" evidence="1">
    <location>
        <begin position="190"/>
        <end position="440"/>
    </location>
</feature>
<dbReference type="Gene3D" id="1.20.1260.20">
    <property type="entry name" value="PPE superfamily"/>
    <property type="match status" value="1"/>
</dbReference>
<feature type="compositionally biased region" description="Pro residues" evidence="1">
    <location>
        <begin position="190"/>
        <end position="204"/>
    </location>
</feature>
<reference evidence="2 3" key="1">
    <citation type="submission" date="2016-10" db="EMBL/GenBank/DDBJ databases">
        <authorList>
            <person name="de Groot N.N."/>
        </authorList>
    </citation>
    <scope>NUCLEOTIDE SEQUENCE [LARGE SCALE GENOMIC DNA]</scope>
    <source>
        <strain evidence="2 3">CPCC 202699</strain>
    </source>
</reference>
<evidence type="ECO:0000256" key="1">
    <source>
        <dbReference type="SAM" id="MobiDB-lite"/>
    </source>
</evidence>
<keyword evidence="3" id="KW-1185">Reference proteome</keyword>
<dbReference type="OrthoDB" id="3602820at2"/>
<evidence type="ECO:0008006" key="4">
    <source>
        <dbReference type="Google" id="ProtNLM"/>
    </source>
</evidence>
<accession>A0A1H2Y5B3</accession>
<protein>
    <recommendedName>
        <fullName evidence="4">PPE family protein</fullName>
    </recommendedName>
</protein>
<dbReference type="InterPro" id="IPR038332">
    <property type="entry name" value="PPE_sf"/>
</dbReference>
<feature type="compositionally biased region" description="Basic and acidic residues" evidence="1">
    <location>
        <begin position="253"/>
        <end position="267"/>
    </location>
</feature>
<feature type="compositionally biased region" description="Gly residues" evidence="1">
    <location>
        <begin position="349"/>
        <end position="394"/>
    </location>
</feature>
<organism evidence="2 3">
    <name type="scientific">Amycolatopsis xylanica</name>
    <dbReference type="NCBI Taxonomy" id="589385"/>
    <lineage>
        <taxon>Bacteria</taxon>
        <taxon>Bacillati</taxon>
        <taxon>Actinomycetota</taxon>
        <taxon>Actinomycetes</taxon>
        <taxon>Pseudonocardiales</taxon>
        <taxon>Pseudonocardiaceae</taxon>
        <taxon>Amycolatopsis</taxon>
    </lineage>
</organism>
<dbReference type="EMBL" id="FNON01000002">
    <property type="protein sequence ID" value="SDX00392.1"/>
    <property type="molecule type" value="Genomic_DNA"/>
</dbReference>
<name>A0A1H2Y5B3_9PSEU</name>
<sequence length="440" mass="45128">MSFWDIFGGNVCMDGQAIYENFTSKAQGPRGLVQGSVELGKVEALYTLREQQITDLAASMEEGWTGDSSGAAQRGAGPLAVEHGRAAQEMATARNLLMDQTESFSNAQTTVVPVPKTPEEPSTFKKVITLGGAQSDYEKGVRESQEASQKNVTAMDGWTSASNYNGSMMPTEYGDLPKNTFTIERNEPKIPPIIEPHWPGPGPYPGGDGDGDKNKRGKPGTIDPGKGSVDPGKDDGRKPGDIKPPPTDTGRPPTRDERTTPEDDKSKVKPPPQWPDDRIPGKTGKTPGDDTIGGGGWNTGGNRNLDTGTGSGRSIGTGGGSNSGSGSAGGRLTGGGSSGAGATGASDRLGGGRGSGAGAMGPGEPGARGGAGARGAGGRGAGQGMGGMGHGGRGGGEEDEEHQRKYVLEDDAAFQLTDEDGEKYVDPRTGMSPVTPVIGE</sequence>
<dbReference type="STRING" id="589385.SAMN05421504_10224"/>
<dbReference type="Proteomes" id="UP000199515">
    <property type="component" value="Unassembled WGS sequence"/>
</dbReference>
<evidence type="ECO:0000313" key="2">
    <source>
        <dbReference type="EMBL" id="SDX00392.1"/>
    </source>
</evidence>
<feature type="compositionally biased region" description="Basic and acidic residues" evidence="1">
    <location>
        <begin position="231"/>
        <end position="241"/>
    </location>
</feature>
<gene>
    <name evidence="2" type="ORF">SAMN05421504_10224</name>
</gene>
<evidence type="ECO:0000313" key="3">
    <source>
        <dbReference type="Proteomes" id="UP000199515"/>
    </source>
</evidence>
<feature type="compositionally biased region" description="Low complexity" evidence="1">
    <location>
        <begin position="281"/>
        <end position="290"/>
    </location>
</feature>